<accession>A0ABT3QSI6</accession>
<evidence type="ECO:0000256" key="1">
    <source>
        <dbReference type="ARBA" id="ARBA00023125"/>
    </source>
</evidence>
<dbReference type="RefSeq" id="WP_113533332.1">
    <property type="nucleotide sequence ID" value="NZ_JAPHAV010000012.1"/>
</dbReference>
<keyword evidence="1 2" id="KW-0238">DNA-binding</keyword>
<dbReference type="Gene3D" id="1.10.357.10">
    <property type="entry name" value="Tetracycline Repressor, domain 2"/>
    <property type="match status" value="1"/>
</dbReference>
<dbReference type="InterPro" id="IPR009057">
    <property type="entry name" value="Homeodomain-like_sf"/>
</dbReference>
<feature type="domain" description="HTH tetR-type" evidence="3">
    <location>
        <begin position="11"/>
        <end position="71"/>
    </location>
</feature>
<evidence type="ECO:0000313" key="4">
    <source>
        <dbReference type="EMBL" id="MCX2698566.1"/>
    </source>
</evidence>
<organism evidence="4 5">
    <name type="scientific">Ochrobactrum chromiisoli</name>
    <dbReference type="NCBI Taxonomy" id="2993941"/>
    <lineage>
        <taxon>Bacteria</taxon>
        <taxon>Pseudomonadati</taxon>
        <taxon>Pseudomonadota</taxon>
        <taxon>Alphaproteobacteria</taxon>
        <taxon>Hyphomicrobiales</taxon>
        <taxon>Brucellaceae</taxon>
        <taxon>Brucella/Ochrobactrum group</taxon>
        <taxon>Ochrobactrum</taxon>
    </lineage>
</organism>
<dbReference type="PROSITE" id="PS50977">
    <property type="entry name" value="HTH_TETR_2"/>
    <property type="match status" value="1"/>
</dbReference>
<keyword evidence="5" id="KW-1185">Reference proteome</keyword>
<feature type="DNA-binding region" description="H-T-H motif" evidence="2">
    <location>
        <begin position="34"/>
        <end position="53"/>
    </location>
</feature>
<dbReference type="SUPFAM" id="SSF46689">
    <property type="entry name" value="Homeodomain-like"/>
    <property type="match status" value="1"/>
</dbReference>
<reference evidence="4 5" key="1">
    <citation type="submission" date="2022-11" db="EMBL/GenBank/DDBJ databases">
        <title>Brucella sp. YY2X, whole genome shotgun sequencing project.</title>
        <authorList>
            <person name="Yang Y."/>
        </authorList>
    </citation>
    <scope>NUCLEOTIDE SEQUENCE [LARGE SCALE GENOMIC DNA]</scope>
    <source>
        <strain evidence="4 5">YY2X</strain>
    </source>
</reference>
<evidence type="ECO:0000259" key="3">
    <source>
        <dbReference type="PROSITE" id="PS50977"/>
    </source>
</evidence>
<sequence>MTQTINETGWRGSPDVWLTAAYEALLESGIDAVKIQPLSKRLSLSRASFYWFYKDRDELLNALVSLWREKNTGNIVKRSEAYAETITEAIFNVSDCWFDSDLFDPKLEFAMRSWALQSDEILAEVHTADQVRLKALTDMFSRFGISGLAADVRARTIYLLQIGYISMQTNEDLKLRLSRMPEYVRVFTGNKPKRKELDRFFSRHGIELEEDFCDD</sequence>
<proteinExistence type="predicted"/>
<evidence type="ECO:0000313" key="5">
    <source>
        <dbReference type="Proteomes" id="UP001301216"/>
    </source>
</evidence>
<dbReference type="Proteomes" id="UP001301216">
    <property type="component" value="Unassembled WGS sequence"/>
</dbReference>
<name>A0ABT3QSI6_9HYPH</name>
<evidence type="ECO:0000256" key="2">
    <source>
        <dbReference type="PROSITE-ProRule" id="PRU00335"/>
    </source>
</evidence>
<gene>
    <name evidence="4" type="ORF">OPR82_17700</name>
</gene>
<protein>
    <submittedName>
        <fullName evidence="4">Helix-turn-helix domain containing protein</fullName>
    </submittedName>
</protein>
<dbReference type="Pfam" id="PF00440">
    <property type="entry name" value="TetR_N"/>
    <property type="match status" value="1"/>
</dbReference>
<dbReference type="EMBL" id="JAPHAV010000012">
    <property type="protein sequence ID" value="MCX2698566.1"/>
    <property type="molecule type" value="Genomic_DNA"/>
</dbReference>
<comment type="caution">
    <text evidence="4">The sequence shown here is derived from an EMBL/GenBank/DDBJ whole genome shotgun (WGS) entry which is preliminary data.</text>
</comment>
<dbReference type="InterPro" id="IPR001647">
    <property type="entry name" value="HTH_TetR"/>
</dbReference>